<dbReference type="AlphaFoldDB" id="A0A561EJH6"/>
<dbReference type="Gene3D" id="3.20.20.30">
    <property type="entry name" value="Luciferase-like domain"/>
    <property type="match status" value="1"/>
</dbReference>
<dbReference type="InterPro" id="IPR050172">
    <property type="entry name" value="SsuD_RutA_monooxygenase"/>
</dbReference>
<protein>
    <submittedName>
        <fullName evidence="6">Putative F420-dependent oxidoreductase</fullName>
    </submittedName>
</protein>
<evidence type="ECO:0000256" key="1">
    <source>
        <dbReference type="ARBA" id="ARBA00022630"/>
    </source>
</evidence>
<comment type="caution">
    <text evidence="6">The sequence shown here is derived from an EMBL/GenBank/DDBJ whole genome shotgun (WGS) entry which is preliminary data.</text>
</comment>
<dbReference type="SUPFAM" id="SSF51679">
    <property type="entry name" value="Bacterial luciferase-like"/>
    <property type="match status" value="1"/>
</dbReference>
<dbReference type="EMBL" id="VIVR01000001">
    <property type="protein sequence ID" value="TWE15764.1"/>
    <property type="molecule type" value="Genomic_DNA"/>
</dbReference>
<keyword evidence="1" id="KW-0285">Flavoprotein</keyword>
<dbReference type="PANTHER" id="PTHR42847:SF4">
    <property type="entry name" value="ALKANESULFONATE MONOOXYGENASE-RELATED"/>
    <property type="match status" value="1"/>
</dbReference>
<evidence type="ECO:0000256" key="3">
    <source>
        <dbReference type="ARBA" id="ARBA00023002"/>
    </source>
</evidence>
<gene>
    <name evidence="6" type="ORF">FB465_0694</name>
</gene>
<name>A0A561EJH6_9ACTN</name>
<accession>A0A561EJH6</accession>
<evidence type="ECO:0000256" key="4">
    <source>
        <dbReference type="ARBA" id="ARBA00023033"/>
    </source>
</evidence>
<dbReference type="PANTHER" id="PTHR42847">
    <property type="entry name" value="ALKANESULFONATE MONOOXYGENASE"/>
    <property type="match status" value="1"/>
</dbReference>
<dbReference type="OrthoDB" id="3206024at2"/>
<dbReference type="InterPro" id="IPR019921">
    <property type="entry name" value="Lucif-like_OxRdtase_Rv2161c"/>
</dbReference>
<keyword evidence="4" id="KW-0503">Monooxygenase</keyword>
<sequence length="286" mass="31131">MRVGLLSPSMPPFDSPEAVRLLVTLAERHGADSLWVPEHVVLPAESCTRYPYSADGVMPVPAEWPYPDPLAWLSYVAGMTSRIRLVTGMLILPQRNPVVLAKETATIDFLSGGRLSLGVGLGWYREEFDAVGVDFDNRVDRFEEYVHVLRALWSDEESFAGGHHRFHRARCYPKPAQPRGIPLIMGGHSVAAARRAGRLADGFFPVGSDPAPLFAHCRQAAAEAGRDPDDITLAAGARPATVERARELRAMGASVVLVYPPKVPMADLPDAFAEFTAQVLAPITAL</sequence>
<evidence type="ECO:0000313" key="7">
    <source>
        <dbReference type="Proteomes" id="UP000318416"/>
    </source>
</evidence>
<dbReference type="NCBIfam" id="TIGR03619">
    <property type="entry name" value="F420_Rv2161c"/>
    <property type="match status" value="1"/>
</dbReference>
<keyword evidence="3" id="KW-0560">Oxidoreductase</keyword>
<keyword evidence="7" id="KW-1185">Reference proteome</keyword>
<dbReference type="Proteomes" id="UP000318416">
    <property type="component" value="Unassembled WGS sequence"/>
</dbReference>
<dbReference type="Pfam" id="PF00296">
    <property type="entry name" value="Bac_luciferase"/>
    <property type="match status" value="1"/>
</dbReference>
<dbReference type="InterPro" id="IPR011251">
    <property type="entry name" value="Luciferase-like_dom"/>
</dbReference>
<evidence type="ECO:0000259" key="5">
    <source>
        <dbReference type="Pfam" id="PF00296"/>
    </source>
</evidence>
<dbReference type="GO" id="GO:0046306">
    <property type="term" value="P:alkanesulfonate catabolic process"/>
    <property type="evidence" value="ECO:0007669"/>
    <property type="project" value="TreeGrafter"/>
</dbReference>
<reference evidence="6 7" key="1">
    <citation type="submission" date="2019-06" db="EMBL/GenBank/DDBJ databases">
        <title>Sequencing the genomes of 1000 actinobacteria strains.</title>
        <authorList>
            <person name="Klenk H.-P."/>
        </authorList>
    </citation>
    <scope>NUCLEOTIDE SEQUENCE [LARGE SCALE GENOMIC DNA]</scope>
    <source>
        <strain evidence="6 7">DSM 41649</strain>
    </source>
</reference>
<evidence type="ECO:0000313" key="6">
    <source>
        <dbReference type="EMBL" id="TWE15764.1"/>
    </source>
</evidence>
<dbReference type="InterPro" id="IPR036661">
    <property type="entry name" value="Luciferase-like_sf"/>
</dbReference>
<dbReference type="GO" id="GO:0008726">
    <property type="term" value="F:alkanesulfonate monooxygenase activity"/>
    <property type="evidence" value="ECO:0007669"/>
    <property type="project" value="TreeGrafter"/>
</dbReference>
<organism evidence="6 7">
    <name type="scientific">Kitasatospora atroaurantiaca</name>
    <dbReference type="NCBI Taxonomy" id="285545"/>
    <lineage>
        <taxon>Bacteria</taxon>
        <taxon>Bacillati</taxon>
        <taxon>Actinomycetota</taxon>
        <taxon>Actinomycetes</taxon>
        <taxon>Kitasatosporales</taxon>
        <taxon>Streptomycetaceae</taxon>
        <taxon>Kitasatospora</taxon>
    </lineage>
</organism>
<evidence type="ECO:0000256" key="2">
    <source>
        <dbReference type="ARBA" id="ARBA00022643"/>
    </source>
</evidence>
<feature type="domain" description="Luciferase-like" evidence="5">
    <location>
        <begin position="14"/>
        <end position="250"/>
    </location>
</feature>
<proteinExistence type="predicted"/>
<keyword evidence="2" id="KW-0288">FMN</keyword>